<dbReference type="HOGENOM" id="CLU_1214100_0_0_11"/>
<evidence type="ECO:0000256" key="1">
    <source>
        <dbReference type="SAM" id="MobiDB-lite"/>
    </source>
</evidence>
<dbReference type="Proteomes" id="UP000004926">
    <property type="component" value="Chromosome"/>
</dbReference>
<keyword evidence="3" id="KW-1185">Reference proteome</keyword>
<evidence type="ECO:0000313" key="2">
    <source>
        <dbReference type="EMBL" id="EHR51134.1"/>
    </source>
</evidence>
<feature type="region of interest" description="Disordered" evidence="1">
    <location>
        <begin position="18"/>
        <end position="57"/>
    </location>
</feature>
<sequence>MTSRSAGARQTGLSFLAREAGTGRAQRVHRFSASTRRRHSALNGRLSQPADCDKPVGQVQPADARLHRSWHRCARKVAWDHVRVTASGPSPVDVDEGKRALLRAGLLDWGGPARPTDALAVAMGFSDAARLSRETRALRQEIERTGSLTAQEWQPVMPAVEMVFVSDVVGSGLDWRFTSGISDTPTIETLRGLQRELPRWRGSVRFTLDFTLDNDGRVTNPDPNRPRA</sequence>
<dbReference type="EMBL" id="CM001439">
    <property type="protein sequence ID" value="EHR51134.1"/>
    <property type="molecule type" value="Genomic_DNA"/>
</dbReference>
<reference evidence="2 3" key="1">
    <citation type="journal article" date="2012" name="Stand. Genomic Sci.">
        <title>Genome sequence of the ocean sediment bacterium Saccharomonospora marina type strain (XMU15(T)).</title>
        <authorList>
            <person name="Klenk H.P."/>
            <person name="Lu M."/>
            <person name="Lucas S."/>
            <person name="Lapidus A."/>
            <person name="Copeland A."/>
            <person name="Pitluck S."/>
            <person name="Goodwin L.A."/>
            <person name="Han C."/>
            <person name="Tapia R."/>
            <person name="Brambilla E.M."/>
            <person name="Potter G."/>
            <person name="Land M."/>
            <person name="Ivanova N."/>
            <person name="Rohde M."/>
            <person name="Goker M."/>
            <person name="Detter J.C."/>
            <person name="Li W.J."/>
            <person name="Kyrpides N.C."/>
            <person name="Woyke T."/>
        </authorList>
    </citation>
    <scope>NUCLEOTIDE SEQUENCE [LARGE SCALE GENOMIC DNA]</scope>
    <source>
        <strain evidence="2 3">XMU15</strain>
    </source>
</reference>
<gene>
    <name evidence="2" type="ORF">SacmaDRAFT_2896</name>
</gene>
<proteinExistence type="predicted"/>
<name>H5X4Q8_9PSEU</name>
<organism evidence="2 3">
    <name type="scientific">Saccharomonospora marina XMU15</name>
    <dbReference type="NCBI Taxonomy" id="882083"/>
    <lineage>
        <taxon>Bacteria</taxon>
        <taxon>Bacillati</taxon>
        <taxon>Actinomycetota</taxon>
        <taxon>Actinomycetes</taxon>
        <taxon>Pseudonocardiales</taxon>
        <taxon>Pseudonocardiaceae</taxon>
        <taxon>Saccharomonospora</taxon>
    </lineage>
</organism>
<protein>
    <submittedName>
        <fullName evidence="2">Uncharacterized protein</fullName>
    </submittedName>
</protein>
<dbReference type="AlphaFoldDB" id="H5X4Q8"/>
<accession>H5X4Q8</accession>
<evidence type="ECO:0000313" key="3">
    <source>
        <dbReference type="Proteomes" id="UP000004926"/>
    </source>
</evidence>
<feature type="compositionally biased region" description="Basic residues" evidence="1">
    <location>
        <begin position="26"/>
        <end position="40"/>
    </location>
</feature>
<dbReference type="eggNOG" id="ENOG503454P">
    <property type="taxonomic scope" value="Bacteria"/>
</dbReference>